<dbReference type="RefSeq" id="XP_012894941.1">
    <property type="nucleotide sequence ID" value="XM_013039487.1"/>
</dbReference>
<keyword evidence="7" id="KW-1185">Reference proteome</keyword>
<dbReference type="Pfam" id="PF01336">
    <property type="entry name" value="tRNA_anti-codon"/>
    <property type="match status" value="1"/>
</dbReference>
<comment type="subcellular location">
    <subcellularLocation>
        <location evidence="1">Nucleus</location>
    </subcellularLocation>
</comment>
<evidence type="ECO:0000256" key="2">
    <source>
        <dbReference type="ARBA" id="ARBA00023125"/>
    </source>
</evidence>
<proteinExistence type="predicted"/>
<dbReference type="OrthoDB" id="25571at2759"/>
<evidence type="ECO:0000256" key="1">
    <source>
        <dbReference type="ARBA" id="ARBA00004123"/>
    </source>
</evidence>
<dbReference type="Gene3D" id="2.40.50.140">
    <property type="entry name" value="Nucleic acid-binding proteins"/>
    <property type="match status" value="1"/>
</dbReference>
<dbReference type="Proteomes" id="UP000008312">
    <property type="component" value="Unassembled WGS sequence"/>
</dbReference>
<gene>
    <name evidence="6" type="ORF">GSBLH_T00001141001</name>
</gene>
<dbReference type="SUPFAM" id="SSF50249">
    <property type="entry name" value="Nucleic acid-binding proteins"/>
    <property type="match status" value="1"/>
</dbReference>
<organism evidence="6">
    <name type="scientific">Blastocystis hominis</name>
    <dbReference type="NCBI Taxonomy" id="12968"/>
    <lineage>
        <taxon>Eukaryota</taxon>
        <taxon>Sar</taxon>
        <taxon>Stramenopiles</taxon>
        <taxon>Bigyra</taxon>
        <taxon>Opalozoa</taxon>
        <taxon>Opalinata</taxon>
        <taxon>Blastocystidae</taxon>
        <taxon>Blastocystis</taxon>
    </lineage>
</organism>
<feature type="domain" description="OB" evidence="5">
    <location>
        <begin position="61"/>
        <end position="124"/>
    </location>
</feature>
<dbReference type="InterPro" id="IPR012340">
    <property type="entry name" value="NA-bd_OB-fold"/>
</dbReference>
<evidence type="ECO:0000259" key="5">
    <source>
        <dbReference type="Pfam" id="PF01336"/>
    </source>
</evidence>
<feature type="region of interest" description="Disordered" evidence="4">
    <location>
        <begin position="1"/>
        <end position="25"/>
    </location>
</feature>
<dbReference type="GO" id="GO:0003697">
    <property type="term" value="F:single-stranded DNA binding"/>
    <property type="evidence" value="ECO:0007669"/>
    <property type="project" value="TreeGrafter"/>
</dbReference>
<dbReference type="AlphaFoldDB" id="D8LX98"/>
<dbReference type="InParanoid" id="D8LX98"/>
<dbReference type="GO" id="GO:0035861">
    <property type="term" value="C:site of double-strand break"/>
    <property type="evidence" value="ECO:0007669"/>
    <property type="project" value="TreeGrafter"/>
</dbReference>
<dbReference type="PANTHER" id="PTHR13989">
    <property type="entry name" value="REPLICATION PROTEIN A-RELATED"/>
    <property type="match status" value="1"/>
</dbReference>
<dbReference type="GeneID" id="24918418"/>
<keyword evidence="2" id="KW-0238">DNA-binding</keyword>
<dbReference type="EMBL" id="FN668639">
    <property type="protein sequence ID" value="CBK20893.2"/>
    <property type="molecule type" value="Genomic_DNA"/>
</dbReference>
<accession>D8LX98</accession>
<dbReference type="GO" id="GO:0006289">
    <property type="term" value="P:nucleotide-excision repair"/>
    <property type="evidence" value="ECO:0007669"/>
    <property type="project" value="TreeGrafter"/>
</dbReference>
<dbReference type="InterPro" id="IPR004365">
    <property type="entry name" value="NA-bd_OB_tRNA"/>
</dbReference>
<evidence type="ECO:0000313" key="6">
    <source>
        <dbReference type="EMBL" id="CBK20893.2"/>
    </source>
</evidence>
<evidence type="ECO:0000256" key="4">
    <source>
        <dbReference type="SAM" id="MobiDB-lite"/>
    </source>
</evidence>
<dbReference type="PANTHER" id="PTHR13989:SF16">
    <property type="entry name" value="REPLICATION PROTEIN A2"/>
    <property type="match status" value="1"/>
</dbReference>
<dbReference type="GO" id="GO:0000724">
    <property type="term" value="P:double-strand break repair via homologous recombination"/>
    <property type="evidence" value="ECO:0007669"/>
    <property type="project" value="TreeGrafter"/>
</dbReference>
<dbReference type="GO" id="GO:0005662">
    <property type="term" value="C:DNA replication factor A complex"/>
    <property type="evidence" value="ECO:0007669"/>
    <property type="project" value="TreeGrafter"/>
</dbReference>
<sequence>MYGGGAYNPNPTSYTGTGGPISPSHPAASRPIIPIVVSMIGRLISHSEGNFQYFDSSISTISVCGIICNIKQGSSERKSFTIHDGTGAIQATFYVQNDNQQFATDGYVRVIGTLRQFQDKVEISGYHCDPISSFNEITIHYLSCIQSYLYFKKRSNPALTSTSNAMNTSDSDDLETKILKYIRMNQQQNGSSTSQFDLMQRFESEGYDRSAVEWELCMESSVDLH</sequence>
<dbReference type="GO" id="GO:0000781">
    <property type="term" value="C:chromosome, telomeric region"/>
    <property type="evidence" value="ECO:0007669"/>
    <property type="project" value="TreeGrafter"/>
</dbReference>
<dbReference type="GO" id="GO:0006260">
    <property type="term" value="P:DNA replication"/>
    <property type="evidence" value="ECO:0007669"/>
    <property type="project" value="TreeGrafter"/>
</dbReference>
<keyword evidence="3" id="KW-0539">Nucleus</keyword>
<evidence type="ECO:0000313" key="7">
    <source>
        <dbReference type="Proteomes" id="UP000008312"/>
    </source>
</evidence>
<reference evidence="6" key="1">
    <citation type="submission" date="2010-02" db="EMBL/GenBank/DDBJ databases">
        <title>Sequencing and annotation of the Blastocystis hominis genome.</title>
        <authorList>
            <person name="Wincker P."/>
        </authorList>
    </citation>
    <scope>NUCLEOTIDE SEQUENCE</scope>
    <source>
        <strain evidence="6">Singapore isolate B</strain>
    </source>
</reference>
<evidence type="ECO:0000256" key="3">
    <source>
        <dbReference type="ARBA" id="ARBA00023242"/>
    </source>
</evidence>
<dbReference type="InterPro" id="IPR040260">
    <property type="entry name" value="RFA2-like"/>
</dbReference>
<name>D8LX98_BLAHO</name>
<protein>
    <recommendedName>
        <fullName evidence="5">OB domain-containing protein</fullName>
    </recommendedName>
</protein>